<dbReference type="GO" id="GO:0070819">
    <property type="term" value="F:menaquinone-dependent protoporphyrinogen oxidase activity"/>
    <property type="evidence" value="ECO:0007669"/>
    <property type="project" value="TreeGrafter"/>
</dbReference>
<accession>A0A8D4UVS5</accession>
<reference evidence="4" key="1">
    <citation type="submission" date="2019-05" db="EMBL/GenBank/DDBJ databases">
        <title>Complete genome sequencing of Dialister sp. strain 5BBH33.</title>
        <authorList>
            <person name="Sakamoto M."/>
            <person name="Murakami T."/>
            <person name="Mori H."/>
        </authorList>
    </citation>
    <scope>NUCLEOTIDE SEQUENCE [LARGE SCALE GENOMIC DNA]</scope>
    <source>
        <strain evidence="4">5BBH33</strain>
    </source>
</reference>
<sequence>MKSIVLYSTRTGNAKMVAEAIASALPEGTPCRNIREMNESLSDYDCVFMGFWVDKGTADDASRKVLENLHNRHVAVFATAGVNPASSHAQDCLKNGASLLPEGKKPAGTFICQGKVDPQLIEAMYKRFPADNPHGRNPESEARHKEASTHPDAADLENAAAFARNVMNFIQAEK</sequence>
<evidence type="ECO:0000259" key="2">
    <source>
        <dbReference type="Pfam" id="PF12641"/>
    </source>
</evidence>
<evidence type="ECO:0000313" key="4">
    <source>
        <dbReference type="Proteomes" id="UP000320585"/>
    </source>
</evidence>
<dbReference type="InterPro" id="IPR052200">
    <property type="entry name" value="Protoporphyrinogen_IX_DH"/>
</dbReference>
<name>A0A8D4UVS5_9FIRM</name>
<evidence type="ECO:0000256" key="1">
    <source>
        <dbReference type="SAM" id="MobiDB-lite"/>
    </source>
</evidence>
<feature type="domain" description="Flavodoxin-like" evidence="2">
    <location>
        <begin position="5"/>
        <end position="163"/>
    </location>
</feature>
<dbReference type="Pfam" id="PF12641">
    <property type="entry name" value="Flavodoxin_3"/>
    <property type="match status" value="1"/>
</dbReference>
<dbReference type="Gene3D" id="3.40.50.360">
    <property type="match status" value="1"/>
</dbReference>
<proteinExistence type="predicted"/>
<dbReference type="Proteomes" id="UP000320585">
    <property type="component" value="Chromosome"/>
</dbReference>
<dbReference type="GO" id="GO:0006783">
    <property type="term" value="P:heme biosynthetic process"/>
    <property type="evidence" value="ECO:0007669"/>
    <property type="project" value="TreeGrafter"/>
</dbReference>
<dbReference type="GO" id="GO:0010181">
    <property type="term" value="F:FMN binding"/>
    <property type="evidence" value="ECO:0007669"/>
    <property type="project" value="InterPro"/>
</dbReference>
<dbReference type="EMBL" id="AP019697">
    <property type="protein sequence ID" value="BBK25893.1"/>
    <property type="molecule type" value="Genomic_DNA"/>
</dbReference>
<dbReference type="GeneID" id="92717038"/>
<dbReference type="SUPFAM" id="SSF52218">
    <property type="entry name" value="Flavoproteins"/>
    <property type="match status" value="1"/>
</dbReference>
<evidence type="ECO:0000313" key="3">
    <source>
        <dbReference type="EMBL" id="BBK25893.1"/>
    </source>
</evidence>
<dbReference type="InterPro" id="IPR008254">
    <property type="entry name" value="Flavodoxin/NO_synth"/>
</dbReference>
<feature type="region of interest" description="Disordered" evidence="1">
    <location>
        <begin position="129"/>
        <end position="152"/>
    </location>
</feature>
<organism evidence="3 4">
    <name type="scientific">Dialister hominis</name>
    <dbReference type="NCBI Taxonomy" id="2582419"/>
    <lineage>
        <taxon>Bacteria</taxon>
        <taxon>Bacillati</taxon>
        <taxon>Bacillota</taxon>
        <taxon>Negativicutes</taxon>
        <taxon>Veillonellales</taxon>
        <taxon>Veillonellaceae</taxon>
        <taxon>Dialister</taxon>
    </lineage>
</organism>
<gene>
    <name evidence="3" type="ORF">Dia5BBH33_18280</name>
</gene>
<dbReference type="PANTHER" id="PTHR38030">
    <property type="entry name" value="PROTOPORPHYRINOGEN IX DEHYDROGENASE [MENAQUINONE]"/>
    <property type="match status" value="1"/>
</dbReference>
<dbReference type="OrthoDB" id="307208at2"/>
<dbReference type="RefSeq" id="WP_108850462.1">
    <property type="nucleotide sequence ID" value="NZ_AP019697.1"/>
</dbReference>
<dbReference type="InterPro" id="IPR029039">
    <property type="entry name" value="Flavoprotein-like_sf"/>
</dbReference>
<dbReference type="KEGG" id="dho:Dia5BBH33_18280"/>
<dbReference type="GO" id="GO:0016651">
    <property type="term" value="F:oxidoreductase activity, acting on NAD(P)H"/>
    <property type="evidence" value="ECO:0007669"/>
    <property type="project" value="UniProtKB-ARBA"/>
</dbReference>
<protein>
    <submittedName>
        <fullName evidence="3">Flavodoxin</fullName>
    </submittedName>
</protein>
<dbReference type="PANTHER" id="PTHR38030:SF2">
    <property type="entry name" value="PROTOPORPHYRINOGEN IX DEHYDROGENASE [QUINONE]"/>
    <property type="match status" value="1"/>
</dbReference>
<keyword evidence="4" id="KW-1185">Reference proteome</keyword>
<dbReference type="AlphaFoldDB" id="A0A8D4UVS5"/>